<organism evidence="1 2">
    <name type="scientific">Spongiibacter thalassae</name>
    <dbReference type="NCBI Taxonomy" id="2721624"/>
    <lineage>
        <taxon>Bacteria</taxon>
        <taxon>Pseudomonadati</taxon>
        <taxon>Pseudomonadota</taxon>
        <taxon>Gammaproteobacteria</taxon>
        <taxon>Cellvibrionales</taxon>
        <taxon>Spongiibacteraceae</taxon>
        <taxon>Spongiibacter</taxon>
    </lineage>
</organism>
<gene>
    <name evidence="1" type="ORF">HCU74_08230</name>
</gene>
<comment type="caution">
    <text evidence="1">The sequence shown here is derived from an EMBL/GenBank/DDBJ whole genome shotgun (WGS) entry which is preliminary data.</text>
</comment>
<protein>
    <recommendedName>
        <fullName evidence="3">Phage protein</fullName>
    </recommendedName>
</protein>
<dbReference type="RefSeq" id="WP_168449901.1">
    <property type="nucleotide sequence ID" value="NZ_JAAWWK010000002.1"/>
</dbReference>
<evidence type="ECO:0008006" key="3">
    <source>
        <dbReference type="Google" id="ProtNLM"/>
    </source>
</evidence>
<accession>A0ABX1GDZ1</accession>
<evidence type="ECO:0000313" key="1">
    <source>
        <dbReference type="EMBL" id="NKI17402.1"/>
    </source>
</evidence>
<keyword evidence="2" id="KW-1185">Reference proteome</keyword>
<proteinExistence type="predicted"/>
<dbReference type="Proteomes" id="UP000765845">
    <property type="component" value="Unassembled WGS sequence"/>
</dbReference>
<reference evidence="1 2" key="1">
    <citation type="submission" date="2020-04" db="EMBL/GenBank/DDBJ databases">
        <authorList>
            <person name="Yoon J."/>
        </authorList>
    </citation>
    <scope>NUCLEOTIDE SEQUENCE [LARGE SCALE GENOMIC DNA]</scope>
    <source>
        <strain evidence="1 2">KMU-166</strain>
    </source>
</reference>
<evidence type="ECO:0000313" key="2">
    <source>
        <dbReference type="Proteomes" id="UP000765845"/>
    </source>
</evidence>
<sequence length="76" mass="8295">MKNKLTDLNNHLFLALERLNDESVTGDKLQEEINRSKAVTGVAKEIIANGKLVLEAQKELGHTASAPEMLGLAKKP</sequence>
<dbReference type="EMBL" id="JAAWWK010000002">
    <property type="protein sequence ID" value="NKI17402.1"/>
    <property type="molecule type" value="Genomic_DNA"/>
</dbReference>
<name>A0ABX1GDZ1_9GAMM</name>